<dbReference type="PANTHER" id="PTHR34676">
    <property type="entry name" value="DUF4219 DOMAIN-CONTAINING PROTEIN-RELATED"/>
    <property type="match status" value="1"/>
</dbReference>
<dbReference type="PANTHER" id="PTHR34676:SF15">
    <property type="entry name" value="ZINC FINGER, CCHC-TYPE-RELATED"/>
    <property type="match status" value="1"/>
</dbReference>
<evidence type="ECO:0000313" key="5">
    <source>
        <dbReference type="Proteomes" id="UP000595140"/>
    </source>
</evidence>
<dbReference type="SMART" id="SM00343">
    <property type="entry name" value="ZnF_C2HC"/>
    <property type="match status" value="1"/>
</dbReference>
<dbReference type="InterPro" id="IPR005162">
    <property type="entry name" value="Retrotrans_gag_dom"/>
</dbReference>
<keyword evidence="1" id="KW-0479">Metal-binding</keyword>
<feature type="compositionally biased region" description="Basic and acidic residues" evidence="2">
    <location>
        <begin position="74"/>
        <end position="84"/>
    </location>
</feature>
<dbReference type="OrthoDB" id="1751727at2759"/>
<dbReference type="EMBL" id="OOIL02005823">
    <property type="protein sequence ID" value="VFQ95950.1"/>
    <property type="molecule type" value="Genomic_DNA"/>
</dbReference>
<feature type="compositionally biased region" description="Acidic residues" evidence="2">
    <location>
        <begin position="921"/>
        <end position="932"/>
    </location>
</feature>
<feature type="compositionally biased region" description="Acidic residues" evidence="2">
    <location>
        <begin position="55"/>
        <end position="68"/>
    </location>
</feature>
<dbReference type="GO" id="GO:0008270">
    <property type="term" value="F:zinc ion binding"/>
    <property type="evidence" value="ECO:0007669"/>
    <property type="project" value="UniProtKB-KW"/>
</dbReference>
<proteinExistence type="predicted"/>
<name>A0A484N4I2_9ASTE</name>
<organism evidence="4 5">
    <name type="scientific">Cuscuta campestris</name>
    <dbReference type="NCBI Taxonomy" id="132261"/>
    <lineage>
        <taxon>Eukaryota</taxon>
        <taxon>Viridiplantae</taxon>
        <taxon>Streptophyta</taxon>
        <taxon>Embryophyta</taxon>
        <taxon>Tracheophyta</taxon>
        <taxon>Spermatophyta</taxon>
        <taxon>Magnoliopsida</taxon>
        <taxon>eudicotyledons</taxon>
        <taxon>Gunneridae</taxon>
        <taxon>Pentapetalae</taxon>
        <taxon>asterids</taxon>
        <taxon>lamiids</taxon>
        <taxon>Solanales</taxon>
        <taxon>Convolvulaceae</taxon>
        <taxon>Cuscuteae</taxon>
        <taxon>Cuscuta</taxon>
        <taxon>Cuscuta subgen. Grammica</taxon>
        <taxon>Cuscuta sect. Cleistogrammica</taxon>
    </lineage>
</organism>
<evidence type="ECO:0000313" key="4">
    <source>
        <dbReference type="EMBL" id="VFQ95950.1"/>
    </source>
</evidence>
<feature type="region of interest" description="Disordered" evidence="2">
    <location>
        <begin position="1"/>
        <end position="92"/>
    </location>
</feature>
<keyword evidence="5" id="KW-1185">Reference proteome</keyword>
<evidence type="ECO:0000259" key="3">
    <source>
        <dbReference type="PROSITE" id="PS50158"/>
    </source>
</evidence>
<evidence type="ECO:0000256" key="1">
    <source>
        <dbReference type="PROSITE-ProRule" id="PRU00047"/>
    </source>
</evidence>
<dbReference type="GO" id="GO:0003676">
    <property type="term" value="F:nucleic acid binding"/>
    <property type="evidence" value="ECO:0007669"/>
    <property type="project" value="InterPro"/>
</dbReference>
<dbReference type="SUPFAM" id="SSF57756">
    <property type="entry name" value="Retrovirus zinc finger-like domains"/>
    <property type="match status" value="1"/>
</dbReference>
<reference evidence="4 5" key="1">
    <citation type="submission" date="2018-04" db="EMBL/GenBank/DDBJ databases">
        <authorList>
            <person name="Vogel A."/>
        </authorList>
    </citation>
    <scope>NUCLEOTIDE SEQUENCE [LARGE SCALE GENOMIC DNA]</scope>
</reference>
<feature type="compositionally biased region" description="Basic residues" evidence="2">
    <location>
        <begin position="32"/>
        <end position="46"/>
    </location>
</feature>
<dbReference type="InterPro" id="IPR001878">
    <property type="entry name" value="Znf_CCHC"/>
</dbReference>
<dbReference type="Pfam" id="PF03732">
    <property type="entry name" value="Retrotrans_gag"/>
    <property type="match status" value="1"/>
</dbReference>
<dbReference type="CDD" id="cd00303">
    <property type="entry name" value="retropepsin_like"/>
    <property type="match status" value="1"/>
</dbReference>
<dbReference type="Proteomes" id="UP000595140">
    <property type="component" value="Unassembled WGS sequence"/>
</dbReference>
<feature type="region of interest" description="Disordered" evidence="2">
    <location>
        <begin position="914"/>
        <end position="933"/>
    </location>
</feature>
<sequence length="1445" mass="165164">MAVLTPNNEDVMDDATGVPTGGKAGPEAFEGKKKKKTRRSHKKKATKPNGKAMVDDDLSTLDKEDESSSFERASALDRLGDPKQKKPRTSAFDQLQDTWSAWKGDLRDKIRERREESSATSKACSEERHKAIEDKEAVELWRMFDRLERRLDAQNPYYQAVFSEVTPFSKRVMSCPLLENYKTPQIKAYNGTTDPQDHVARFGANVVLYAYLEEIKCRSFLATLEGQACEWFHKLPKGSIDKWNDLAHKFLEHFASSRRQKIPFSHVLNVKIRKREQLREFINRWEKEARDVLGADDQALIMMLQEALPQVDVRKELRRNPLPTYQEMLARAKYLALEEEDDEVPVHKEKKGGQRAGEGRKRKDLGRGPNPTGYQASRPPIHAVQSLPAPPRNRESYSVQDAPKYCEYHRNSIHNTSECVTLKKEMDQLISRGLPPRAERQAPGNRTWRRPAAAAAAITNGAGQADGRRHLGRDCEDLDEDERQNRWHLGCRFIMGGNTGGDSASSRKKWKNMVEIKNVVVHCTLVDTGSLVNIMYSNTFKELGLSRADLKPIRTPLSGFTRDTTEAEGTILVKAGVEMTILKRIGEGQSTSRPPLFDGTNYSYWKERMRIYIRSTTFQLWLVIKNGEEIPMKKVDDKLIPKTKDEFDAEDIKKIENYAKAINMLYCAVNPDDYRKISCCTTAKEMWDKLEVTYEGIDQVREAKIDFLTQEYEMFRMKEGEKIDDIVSHPNGGQKPMQSTNPSESQNVTIDGLRGNLKTYEFTILTPSLDEQKKKGIALKATKETVEEVSSDDDNEFGLVIKKFHKFMKKEFERKGRKHDGPPKCYGCGEIGHIKPRCPKAKHRKDKPGFKKQRAYISWRTKIKTTTSKRKAICDDLVDSLERLQVEDDEENTPLYTNPQPQHEETPQVMVENEDQANKEEQEEAQEQEETELPIVWRTHKNHPLDQGYDNLDAQLHQAGLWPFVSWARKEINPALIRVFYSNLRREGDVLYSLVKSTPIELSVEQLGCIAGLPYQGDDVSHYGGEDWVLNNDGLILNELGITELIRNASGRPTIHSANPEGRHVLYIVSRIIKPRKHGHTIMSGEDLKLIHAIMHSAPINWAKFVMINMTIAASTDHDHLLPYPFVVMDILERFRVTTTIGPLTKATRIWAMSTQTFKKRSDNAGPTTATATAAPRRRFAAGLAEPQARANLADKSVSFLSFTSYSKYLGWLIGLYTLDETRSLAFANLPDQLDPEFDARKFWQAHGHGRFHSGASLARNWARPSWRIWHHALALSYFGRSQEPNVVFNSDMLFFWSLEARVPVNLVTFVARFLFAQSTCNHQFVLCGPMVTLLARGLCMSVPNVLPEAASMFRPPKHYLAQIVYNKEYQEARPRRQHTIPMTLRELSQAMFAFQDSVDSCLRSMETLLLTQQWQVEEILDYVREQETKKAEHGSCPKQSKRQG</sequence>
<dbReference type="Pfam" id="PF14223">
    <property type="entry name" value="Retrotran_gag_2"/>
    <property type="match status" value="1"/>
</dbReference>
<dbReference type="PROSITE" id="PS50158">
    <property type="entry name" value="ZF_CCHC"/>
    <property type="match status" value="1"/>
</dbReference>
<feature type="region of interest" description="Disordered" evidence="2">
    <location>
        <begin position="884"/>
        <end position="907"/>
    </location>
</feature>
<evidence type="ECO:0000256" key="2">
    <source>
        <dbReference type="SAM" id="MobiDB-lite"/>
    </source>
</evidence>
<gene>
    <name evidence="4" type="ORF">CCAM_LOCUS37726</name>
</gene>
<feature type="compositionally biased region" description="Polar residues" evidence="2">
    <location>
        <begin position="736"/>
        <end position="748"/>
    </location>
</feature>
<feature type="region of interest" description="Disordered" evidence="2">
    <location>
        <begin position="340"/>
        <end position="398"/>
    </location>
</feature>
<feature type="region of interest" description="Disordered" evidence="2">
    <location>
        <begin position="729"/>
        <end position="748"/>
    </location>
</feature>
<accession>A0A484N4I2</accession>
<keyword evidence="1" id="KW-0863">Zinc-finger</keyword>
<keyword evidence="1" id="KW-0862">Zinc</keyword>
<feature type="domain" description="CCHC-type" evidence="3">
    <location>
        <begin position="824"/>
        <end position="840"/>
    </location>
</feature>
<protein>
    <recommendedName>
        <fullName evidence="3">CCHC-type domain-containing protein</fullName>
    </recommendedName>
</protein>
<dbReference type="InterPro" id="IPR036875">
    <property type="entry name" value="Znf_CCHC_sf"/>
</dbReference>